<evidence type="ECO:0000313" key="12">
    <source>
        <dbReference type="Proteomes" id="UP000199340"/>
    </source>
</evidence>
<dbReference type="AlphaFoldDB" id="A0A1G8K9N3"/>
<evidence type="ECO:0000256" key="3">
    <source>
        <dbReference type="ARBA" id="ARBA00022475"/>
    </source>
</evidence>
<dbReference type="EMBL" id="FNEB01000002">
    <property type="protein sequence ID" value="SDI39530.1"/>
    <property type="molecule type" value="Genomic_DNA"/>
</dbReference>
<dbReference type="GO" id="GO:0022857">
    <property type="term" value="F:transmembrane transporter activity"/>
    <property type="evidence" value="ECO:0007669"/>
    <property type="project" value="UniProtKB-UniRule"/>
</dbReference>
<comment type="subunit">
    <text evidence="9">The complex comprises the extracytoplasmic solute receptor protein and the two transmembrane proteins.</text>
</comment>
<keyword evidence="3" id="KW-1003">Cell membrane</keyword>
<accession>A0A1G8K9N3</accession>
<feature type="transmembrane region" description="Helical" evidence="9">
    <location>
        <begin position="7"/>
        <end position="28"/>
    </location>
</feature>
<dbReference type="InterPro" id="IPR055348">
    <property type="entry name" value="DctQ"/>
</dbReference>
<keyword evidence="7 9" id="KW-0472">Membrane</keyword>
<dbReference type="STRING" id="490829.SAMN05421850_102438"/>
<gene>
    <name evidence="11" type="ORF">SAMN05421850_102438</name>
</gene>
<proteinExistence type="inferred from homology"/>
<evidence type="ECO:0000256" key="8">
    <source>
        <dbReference type="ARBA" id="ARBA00038436"/>
    </source>
</evidence>
<comment type="similarity">
    <text evidence="8 9">Belongs to the TRAP transporter small permease family.</text>
</comment>
<keyword evidence="4 9" id="KW-0997">Cell inner membrane</keyword>
<keyword evidence="5 9" id="KW-0812">Transmembrane</keyword>
<evidence type="ECO:0000256" key="5">
    <source>
        <dbReference type="ARBA" id="ARBA00022692"/>
    </source>
</evidence>
<evidence type="ECO:0000313" key="11">
    <source>
        <dbReference type="EMBL" id="SDI39530.1"/>
    </source>
</evidence>
<evidence type="ECO:0000256" key="1">
    <source>
        <dbReference type="ARBA" id="ARBA00004429"/>
    </source>
</evidence>
<evidence type="ECO:0000256" key="7">
    <source>
        <dbReference type="ARBA" id="ARBA00023136"/>
    </source>
</evidence>
<evidence type="ECO:0000256" key="9">
    <source>
        <dbReference type="RuleBase" id="RU369079"/>
    </source>
</evidence>
<dbReference type="GO" id="GO:0005886">
    <property type="term" value="C:plasma membrane"/>
    <property type="evidence" value="ECO:0007669"/>
    <property type="project" value="UniProtKB-SubCell"/>
</dbReference>
<evidence type="ECO:0000256" key="2">
    <source>
        <dbReference type="ARBA" id="ARBA00022448"/>
    </source>
</evidence>
<dbReference type="Pfam" id="PF04290">
    <property type="entry name" value="DctQ"/>
    <property type="match status" value="1"/>
</dbReference>
<reference evidence="11 12" key="1">
    <citation type="submission" date="2016-10" db="EMBL/GenBank/DDBJ databases">
        <authorList>
            <person name="de Groot N.N."/>
        </authorList>
    </citation>
    <scope>NUCLEOTIDE SEQUENCE [LARGE SCALE GENOMIC DNA]</scope>
    <source>
        <strain evidence="11 12">DSM 28010</strain>
    </source>
</reference>
<dbReference type="PANTHER" id="PTHR35011">
    <property type="entry name" value="2,3-DIKETO-L-GULONATE TRAP TRANSPORTER SMALL PERMEASE PROTEIN YIAM"/>
    <property type="match status" value="1"/>
</dbReference>
<feature type="transmembrane region" description="Helical" evidence="9">
    <location>
        <begin position="131"/>
        <end position="156"/>
    </location>
</feature>
<evidence type="ECO:0000256" key="4">
    <source>
        <dbReference type="ARBA" id="ARBA00022519"/>
    </source>
</evidence>
<comment type="subcellular location">
    <subcellularLocation>
        <location evidence="1 9">Cell inner membrane</location>
        <topology evidence="1 9">Multi-pass membrane protein</topology>
    </subcellularLocation>
</comment>
<organism evidence="11 12">
    <name type="scientific">Lutimaribacter saemankumensis</name>
    <dbReference type="NCBI Taxonomy" id="490829"/>
    <lineage>
        <taxon>Bacteria</taxon>
        <taxon>Pseudomonadati</taxon>
        <taxon>Pseudomonadota</taxon>
        <taxon>Alphaproteobacteria</taxon>
        <taxon>Rhodobacterales</taxon>
        <taxon>Roseobacteraceae</taxon>
        <taxon>Lutimaribacter</taxon>
    </lineage>
</organism>
<feature type="transmembrane region" description="Helical" evidence="9">
    <location>
        <begin position="87"/>
        <end position="111"/>
    </location>
</feature>
<evidence type="ECO:0000259" key="10">
    <source>
        <dbReference type="Pfam" id="PF04290"/>
    </source>
</evidence>
<dbReference type="PANTHER" id="PTHR35011:SF10">
    <property type="entry name" value="TRAP TRANSPORTER SMALL PERMEASE PROTEIN"/>
    <property type="match status" value="1"/>
</dbReference>
<name>A0A1G8K9N3_9RHOB</name>
<evidence type="ECO:0000256" key="6">
    <source>
        <dbReference type="ARBA" id="ARBA00022989"/>
    </source>
</evidence>
<dbReference type="GO" id="GO:0015740">
    <property type="term" value="P:C4-dicarboxylate transport"/>
    <property type="evidence" value="ECO:0007669"/>
    <property type="project" value="TreeGrafter"/>
</dbReference>
<dbReference type="OrthoDB" id="4250245at2"/>
<keyword evidence="2 9" id="KW-0813">Transport</keyword>
<feature type="transmembrane region" description="Helical" evidence="9">
    <location>
        <begin position="48"/>
        <end position="67"/>
    </location>
</feature>
<sequence length="166" mass="18463">MERFDRIVGWLVWSSALIGGFGVASMMAHVTLDVVFRYALNRPLPGTLTMVTYYYMILVAFVPLGFVERQRAHISVEVFTALMPPRIAKVLGVITSILTMAVMILLAWRGADAALKAMRLGAAQVQGDSEILVWPAYFAIPLGAGLMTFVLFWRLLRWVAGQEQLS</sequence>
<dbReference type="InterPro" id="IPR007387">
    <property type="entry name" value="TRAP_DctQ"/>
</dbReference>
<dbReference type="Proteomes" id="UP000199340">
    <property type="component" value="Unassembled WGS sequence"/>
</dbReference>
<keyword evidence="6 9" id="KW-1133">Transmembrane helix</keyword>
<keyword evidence="12" id="KW-1185">Reference proteome</keyword>
<feature type="domain" description="Tripartite ATP-independent periplasmic transporters DctQ component" evidence="10">
    <location>
        <begin position="26"/>
        <end position="159"/>
    </location>
</feature>
<protein>
    <recommendedName>
        <fullName evidence="9">TRAP transporter small permease protein</fullName>
    </recommendedName>
</protein>
<comment type="function">
    <text evidence="9">Part of the tripartite ATP-independent periplasmic (TRAP) transport system.</text>
</comment>